<protein>
    <submittedName>
        <fullName evidence="2">Uncharacterized protein</fullName>
    </submittedName>
</protein>
<keyword evidence="3" id="KW-1185">Reference proteome</keyword>
<feature type="region of interest" description="Disordered" evidence="1">
    <location>
        <begin position="79"/>
        <end position="100"/>
    </location>
</feature>
<sequence length="100" mass="11219">MPSPQNFRRLVLTAAVTSITIAGSLYGAGLKTKEEIAETQKNRQEANFDEQMTALQGMRSNLTARRGMIETQIRDLEAKMEEKKHRIAEGSDKERPQGGR</sequence>
<dbReference type="EMBL" id="JAPZBO010000003">
    <property type="protein sequence ID" value="KAJ5321483.1"/>
    <property type="molecule type" value="Genomic_DNA"/>
</dbReference>
<reference evidence="2" key="2">
    <citation type="journal article" date="2023" name="IMA Fungus">
        <title>Comparative genomic study of the Penicillium genus elucidates a diverse pangenome and 15 lateral gene transfer events.</title>
        <authorList>
            <person name="Petersen C."/>
            <person name="Sorensen T."/>
            <person name="Nielsen M.R."/>
            <person name="Sondergaard T.E."/>
            <person name="Sorensen J.L."/>
            <person name="Fitzpatrick D.A."/>
            <person name="Frisvad J.C."/>
            <person name="Nielsen K.L."/>
        </authorList>
    </citation>
    <scope>NUCLEOTIDE SEQUENCE</scope>
    <source>
        <strain evidence="2">IBT 21472</strain>
    </source>
</reference>
<dbReference type="AlphaFoldDB" id="A0A9W9GKA3"/>
<comment type="caution">
    <text evidence="2">The sequence shown here is derived from an EMBL/GenBank/DDBJ whole genome shotgun (WGS) entry which is preliminary data.</text>
</comment>
<accession>A0A9W9GKA3</accession>
<evidence type="ECO:0000256" key="1">
    <source>
        <dbReference type="SAM" id="MobiDB-lite"/>
    </source>
</evidence>
<reference evidence="2" key="1">
    <citation type="submission" date="2022-12" db="EMBL/GenBank/DDBJ databases">
        <authorList>
            <person name="Petersen C."/>
        </authorList>
    </citation>
    <scope>NUCLEOTIDE SEQUENCE</scope>
    <source>
        <strain evidence="2">IBT 21472</strain>
    </source>
</reference>
<dbReference type="Proteomes" id="UP001147746">
    <property type="component" value="Unassembled WGS sequence"/>
</dbReference>
<evidence type="ECO:0000313" key="2">
    <source>
        <dbReference type="EMBL" id="KAJ5321483.1"/>
    </source>
</evidence>
<proteinExistence type="predicted"/>
<organism evidence="2 3">
    <name type="scientific">Penicillium atrosanguineum</name>
    <dbReference type="NCBI Taxonomy" id="1132637"/>
    <lineage>
        <taxon>Eukaryota</taxon>
        <taxon>Fungi</taxon>
        <taxon>Dikarya</taxon>
        <taxon>Ascomycota</taxon>
        <taxon>Pezizomycotina</taxon>
        <taxon>Eurotiomycetes</taxon>
        <taxon>Eurotiomycetidae</taxon>
        <taxon>Eurotiales</taxon>
        <taxon>Aspergillaceae</taxon>
        <taxon>Penicillium</taxon>
    </lineage>
</organism>
<name>A0A9W9GKA3_9EURO</name>
<evidence type="ECO:0000313" key="3">
    <source>
        <dbReference type="Proteomes" id="UP001147746"/>
    </source>
</evidence>
<gene>
    <name evidence="2" type="ORF">N7476_004485</name>
</gene>